<keyword evidence="6" id="KW-1185">Reference proteome</keyword>
<gene>
    <name evidence="5" type="ORF">D8S85_06970</name>
</gene>
<keyword evidence="3" id="KW-0998">Cell outer membrane</keyword>
<evidence type="ECO:0000313" key="5">
    <source>
        <dbReference type="EMBL" id="AZS29328.1"/>
    </source>
</evidence>
<dbReference type="SUPFAM" id="SSF49464">
    <property type="entry name" value="Carboxypeptidase regulatory domain-like"/>
    <property type="match status" value="1"/>
</dbReference>
<protein>
    <submittedName>
        <fullName evidence="5">SusC/RagA family TonB-linked outer membrane protein</fullName>
    </submittedName>
</protein>
<dbReference type="EMBL" id="CP032819">
    <property type="protein sequence ID" value="AZS29328.1"/>
    <property type="molecule type" value="Genomic_DNA"/>
</dbReference>
<feature type="domain" description="Secretin/TonB short N-terminal" evidence="4">
    <location>
        <begin position="66"/>
        <end position="117"/>
    </location>
</feature>
<accession>A0A3S9VS29</accession>
<dbReference type="KEGG" id="buy:D8S85_06970"/>
<evidence type="ECO:0000256" key="1">
    <source>
        <dbReference type="ARBA" id="ARBA00022448"/>
    </source>
</evidence>
<dbReference type="GO" id="GO:0019867">
    <property type="term" value="C:outer membrane"/>
    <property type="evidence" value="ECO:0007669"/>
    <property type="project" value="InterPro"/>
</dbReference>
<evidence type="ECO:0000256" key="2">
    <source>
        <dbReference type="ARBA" id="ARBA00023136"/>
    </source>
</evidence>
<keyword evidence="1" id="KW-0813">Transport</keyword>
<keyword evidence="2" id="KW-0472">Membrane</keyword>
<dbReference type="SUPFAM" id="SSF56935">
    <property type="entry name" value="Porins"/>
    <property type="match status" value="1"/>
</dbReference>
<evidence type="ECO:0000259" key="4">
    <source>
        <dbReference type="SMART" id="SM00965"/>
    </source>
</evidence>
<dbReference type="OrthoDB" id="668629at2"/>
<evidence type="ECO:0000256" key="3">
    <source>
        <dbReference type="ARBA" id="ARBA00023237"/>
    </source>
</evidence>
<name>A0A3S9VS29_9BACT</name>
<dbReference type="InterPro" id="IPR011662">
    <property type="entry name" value="Secretin/TonB_short_N"/>
</dbReference>
<dbReference type="Pfam" id="PF07660">
    <property type="entry name" value="STN"/>
    <property type="match status" value="1"/>
</dbReference>
<dbReference type="SMART" id="SM00965">
    <property type="entry name" value="STN"/>
    <property type="match status" value="1"/>
</dbReference>
<reference evidence="5 6" key="1">
    <citation type="submission" date="2018-10" db="EMBL/GenBank/DDBJ databases">
        <title>Butyricimonas faecalis sp. nov., isolated from human faeces and emended description of the genus Butyricimonas.</title>
        <authorList>
            <person name="Le Roy T."/>
            <person name="Van der Smissen P."/>
            <person name="Paquot A."/>
            <person name="Delzenne N."/>
            <person name="Muccioli G."/>
            <person name="Collet J.-F."/>
            <person name="Cani P.D."/>
        </authorList>
    </citation>
    <scope>NUCLEOTIDE SEQUENCE [LARGE SCALE GENOMIC DNA]</scope>
    <source>
        <strain evidence="5 6">H184</strain>
    </source>
</reference>
<organism evidence="5 6">
    <name type="scientific">Butyricimonas faecalis</name>
    <dbReference type="NCBI Taxonomy" id="2093856"/>
    <lineage>
        <taxon>Bacteria</taxon>
        <taxon>Pseudomonadati</taxon>
        <taxon>Bacteroidota</taxon>
        <taxon>Bacteroidia</taxon>
        <taxon>Bacteroidales</taxon>
        <taxon>Odoribacteraceae</taxon>
        <taxon>Butyricimonas</taxon>
    </lineage>
</organism>
<dbReference type="Gene3D" id="2.170.130.10">
    <property type="entry name" value="TonB-dependent receptor, plug domain"/>
    <property type="match status" value="1"/>
</dbReference>
<dbReference type="Pfam" id="PF13715">
    <property type="entry name" value="CarbopepD_reg_2"/>
    <property type="match status" value="1"/>
</dbReference>
<evidence type="ECO:0000313" key="6">
    <source>
        <dbReference type="Proteomes" id="UP000270673"/>
    </source>
</evidence>
<proteinExistence type="predicted"/>
<dbReference type="NCBIfam" id="TIGR04057">
    <property type="entry name" value="SusC_RagA_signa"/>
    <property type="match status" value="1"/>
</dbReference>
<dbReference type="AlphaFoldDB" id="A0A3S9VS29"/>
<dbReference type="InterPro" id="IPR023997">
    <property type="entry name" value="TonB-dep_OMP_SusC/RagA_CS"/>
</dbReference>
<dbReference type="InterPro" id="IPR037066">
    <property type="entry name" value="Plug_dom_sf"/>
</dbReference>
<sequence>MKKKRRCTHLLSTKVKKMLFVLQATVLLLLFCSVVQAMTDQPLISLSMKKATVKDVIWAIEKQSKLVFVYNTKDLDQEGTIDFDVKNKTVSEALDVCLKNTGLEYVIQQNTVVIRRKGGKTSNVQKLVLKGIVVDKDSVPLPGVTIVLKGTVLGVVSDHEGKFVLEIPQMDHPVLVFSFVGMQTQEYQYVGKSDIRIVMIEDVKSMEEVVVTGIFTRRAESFTGAAKTFRKDELKRVGNTNVFQSLKNLDPSLKILDNRNMGSDPNTLPDMRLRGTSSFPAGDNEINLKGNYQSQPNQPLFILDGFETTVETVFDLDMNRVESITILKDAASKAIYGSKAANGVVVIETVGLGVEGVRVTYTGNLDLEMPDLTSYNLCNAAEKLEAEFLEGSVYQNTYDGMSKYYERLKNVKDGLDEYWLSKPLQVGVGQKHALTFEMGNKEMKTLFTVSYNNVVGVMKESYRNTFSGTAQISYRKSNFLFRDIATITRNKTQDSPYGTFSEYAKANPYSPAYDENGKPMEYYDRGTYTAKSPLYNAYTNIKDQTSYLNFTNNFYIEWTIIEGLKATGRVSFTTKRSDADEYYPYNHTSQSNYGRDVYYKRGAYTLNTGKSNTVSGDIYLNFSRTWGKHTLFSNVGWNISENEYMEIINEAQGYKSDSMDEYIFGMMYKEDGKPSGNSSKNRNVGFLGVLAYTYADRFLLDATLRGSAASVFGTDNPWATF</sequence>
<dbReference type="Pfam" id="PF07715">
    <property type="entry name" value="Plug"/>
    <property type="match status" value="1"/>
</dbReference>
<dbReference type="Proteomes" id="UP000270673">
    <property type="component" value="Chromosome"/>
</dbReference>
<dbReference type="InterPro" id="IPR008969">
    <property type="entry name" value="CarboxyPept-like_regulatory"/>
</dbReference>
<dbReference type="Gene3D" id="3.55.50.30">
    <property type="match status" value="1"/>
</dbReference>
<dbReference type="InterPro" id="IPR012910">
    <property type="entry name" value="Plug_dom"/>
</dbReference>
<dbReference type="RefSeq" id="WP_127074909.1">
    <property type="nucleotide sequence ID" value="NZ_CP032819.1"/>
</dbReference>